<dbReference type="PANTHER" id="PTHR42879">
    <property type="entry name" value="3-OXOACYL-(ACYL-CARRIER-PROTEIN) REDUCTASE"/>
    <property type="match status" value="1"/>
</dbReference>
<dbReference type="PANTHER" id="PTHR42879:SF6">
    <property type="entry name" value="NADPH-DEPENDENT REDUCTASE BACG"/>
    <property type="match status" value="1"/>
</dbReference>
<dbReference type="InterPro" id="IPR036291">
    <property type="entry name" value="NAD(P)-bd_dom_sf"/>
</dbReference>
<comment type="caution">
    <text evidence="2">The sequence shown here is derived from an EMBL/GenBank/DDBJ whole genome shotgun (WGS) entry which is preliminary data.</text>
</comment>
<dbReference type="EMBL" id="VSSQ01011273">
    <property type="protein sequence ID" value="MPM46424.1"/>
    <property type="molecule type" value="Genomic_DNA"/>
</dbReference>
<dbReference type="SUPFAM" id="SSF51735">
    <property type="entry name" value="NAD(P)-binding Rossmann-fold domains"/>
    <property type="match status" value="1"/>
</dbReference>
<organism evidence="2">
    <name type="scientific">bioreactor metagenome</name>
    <dbReference type="NCBI Taxonomy" id="1076179"/>
    <lineage>
        <taxon>unclassified sequences</taxon>
        <taxon>metagenomes</taxon>
        <taxon>ecological metagenomes</taxon>
    </lineage>
</organism>
<dbReference type="PRINTS" id="PR00081">
    <property type="entry name" value="GDHRDH"/>
</dbReference>
<dbReference type="Gene3D" id="3.40.50.720">
    <property type="entry name" value="NAD(P)-binding Rossmann-like Domain"/>
    <property type="match status" value="1"/>
</dbReference>
<name>A0A645A9L4_9ZZZZ</name>
<evidence type="ECO:0000313" key="2">
    <source>
        <dbReference type="EMBL" id="MPM46424.1"/>
    </source>
</evidence>
<gene>
    <name evidence="2" type="primary">fabG_73</name>
    <name evidence="2" type="ORF">SDC9_93124</name>
</gene>
<dbReference type="InterPro" id="IPR050259">
    <property type="entry name" value="SDR"/>
</dbReference>
<dbReference type="InterPro" id="IPR002347">
    <property type="entry name" value="SDR_fam"/>
</dbReference>
<keyword evidence="2" id="KW-0560">Oxidoreductase</keyword>
<dbReference type="EC" id="1.1.1.100" evidence="2"/>
<dbReference type="FunFam" id="3.40.50.720:FF:000084">
    <property type="entry name" value="Short-chain dehydrogenase reductase"/>
    <property type="match status" value="1"/>
</dbReference>
<accession>A0A645A9L4</accession>
<dbReference type="PRINTS" id="PR00080">
    <property type="entry name" value="SDRFAMILY"/>
</dbReference>
<dbReference type="CDD" id="cd05344">
    <property type="entry name" value="BKR_like_SDR_like"/>
    <property type="match status" value="1"/>
</dbReference>
<proteinExistence type="inferred from homology"/>
<dbReference type="AlphaFoldDB" id="A0A645A9L4"/>
<sequence length="262" mass="28838">MDLNITGKVAIIGGSSKGLGKACAVALAKEGVNIVLCARRKETLQRTKSEIELLGVEVLALSVDMASAEDNQRIIDETIRKFGRIDILVNNSGGPKPGTFREVTSDDLDDAYRSVLKYNIRMIQGCLPFMERNGWGRIVNITSITVKEPAPNMVLSNIFRSSVVSFAKTISKELVSKGITINNVSPGYFKTDRVMQLMKVRSEAEGISTNEYEQRAILDFPHKRYMDPEELGNLVCYLCSEQARSINGTTIQVDGGMLNGLL</sequence>
<dbReference type="Pfam" id="PF13561">
    <property type="entry name" value="adh_short_C2"/>
    <property type="match status" value="1"/>
</dbReference>
<reference evidence="2" key="1">
    <citation type="submission" date="2019-08" db="EMBL/GenBank/DDBJ databases">
        <authorList>
            <person name="Kucharzyk K."/>
            <person name="Murdoch R.W."/>
            <person name="Higgins S."/>
            <person name="Loffler F."/>
        </authorList>
    </citation>
    <scope>NUCLEOTIDE SEQUENCE</scope>
</reference>
<comment type="similarity">
    <text evidence="1">Belongs to the short-chain dehydrogenases/reductases (SDR) family.</text>
</comment>
<dbReference type="GO" id="GO:0004316">
    <property type="term" value="F:3-oxoacyl-[acyl-carrier-protein] reductase (NADPH) activity"/>
    <property type="evidence" value="ECO:0007669"/>
    <property type="project" value="UniProtKB-EC"/>
</dbReference>
<evidence type="ECO:0000256" key="1">
    <source>
        <dbReference type="ARBA" id="ARBA00006484"/>
    </source>
</evidence>
<protein>
    <submittedName>
        <fullName evidence="2">3-oxoacyl-[acyl-carrier-protein] reductase FabG</fullName>
        <ecNumber evidence="2">1.1.1.100</ecNumber>
    </submittedName>
</protein>